<dbReference type="Gene3D" id="2.40.100.10">
    <property type="entry name" value="Cyclophilin-like"/>
    <property type="match status" value="1"/>
</dbReference>
<dbReference type="SUPFAM" id="SSF50891">
    <property type="entry name" value="Cyclophilin-like"/>
    <property type="match status" value="1"/>
</dbReference>
<dbReference type="InterPro" id="IPR029000">
    <property type="entry name" value="Cyclophilin-like_dom_sf"/>
</dbReference>
<keyword evidence="1" id="KW-0547">Nucleotide-binding</keyword>
<dbReference type="NCBIfam" id="TIGR00370">
    <property type="entry name" value="5-oxoprolinase subunit PxpB"/>
    <property type="match status" value="1"/>
</dbReference>
<evidence type="ECO:0000313" key="6">
    <source>
        <dbReference type="Proteomes" id="UP000215383"/>
    </source>
</evidence>
<proteinExistence type="predicted"/>
<keyword evidence="2" id="KW-0378">Hydrolase</keyword>
<dbReference type="GO" id="GO:0005524">
    <property type="term" value="F:ATP binding"/>
    <property type="evidence" value="ECO:0007669"/>
    <property type="project" value="UniProtKB-KW"/>
</dbReference>
<dbReference type="PANTHER" id="PTHR34698">
    <property type="entry name" value="5-OXOPROLINASE SUBUNIT B"/>
    <property type="match status" value="1"/>
</dbReference>
<dbReference type="InterPro" id="IPR010016">
    <property type="entry name" value="PxpB"/>
</dbReference>
<keyword evidence="6" id="KW-1185">Reference proteome</keyword>
<gene>
    <name evidence="5" type="primary">kipI</name>
    <name evidence="5" type="ORF">SAMEA4364220_02146</name>
</gene>
<evidence type="ECO:0000256" key="2">
    <source>
        <dbReference type="ARBA" id="ARBA00022801"/>
    </source>
</evidence>
<evidence type="ECO:0000313" key="5">
    <source>
        <dbReference type="EMBL" id="SNV05369.1"/>
    </source>
</evidence>
<evidence type="ECO:0000256" key="1">
    <source>
        <dbReference type="ARBA" id="ARBA00022741"/>
    </source>
</evidence>
<organism evidence="5 6">
    <name type="scientific">Megamonas hypermegale</name>
    <dbReference type="NCBI Taxonomy" id="158847"/>
    <lineage>
        <taxon>Bacteria</taxon>
        <taxon>Bacillati</taxon>
        <taxon>Bacillota</taxon>
        <taxon>Negativicutes</taxon>
        <taxon>Selenomonadales</taxon>
        <taxon>Selenomonadaceae</taxon>
        <taxon>Megamonas</taxon>
    </lineage>
</organism>
<dbReference type="Pfam" id="PF02682">
    <property type="entry name" value="CT_C_D"/>
    <property type="match status" value="1"/>
</dbReference>
<dbReference type="Gene3D" id="3.30.1360.40">
    <property type="match status" value="1"/>
</dbReference>
<feature type="domain" description="Carboxyltransferase" evidence="4">
    <location>
        <begin position="5"/>
        <end position="218"/>
    </location>
</feature>
<dbReference type="Proteomes" id="UP000215383">
    <property type="component" value="Chromosome 1"/>
</dbReference>
<dbReference type="SMART" id="SM00796">
    <property type="entry name" value="AHS1"/>
    <property type="match status" value="1"/>
</dbReference>
<dbReference type="EMBL" id="LT906446">
    <property type="protein sequence ID" value="SNV05369.1"/>
    <property type="molecule type" value="Genomic_DNA"/>
</dbReference>
<dbReference type="RefSeq" id="WP_027889457.1">
    <property type="nucleotide sequence ID" value="NZ_LT906446.1"/>
</dbReference>
<evidence type="ECO:0000259" key="4">
    <source>
        <dbReference type="SMART" id="SM00796"/>
    </source>
</evidence>
<dbReference type="GeneID" id="78508125"/>
<dbReference type="AlphaFoldDB" id="A0A239U6T8"/>
<name>A0A239U6T8_9FIRM</name>
<evidence type="ECO:0000256" key="3">
    <source>
        <dbReference type="ARBA" id="ARBA00022840"/>
    </source>
</evidence>
<reference evidence="5 6" key="1">
    <citation type="submission" date="2017-06" db="EMBL/GenBank/DDBJ databases">
        <authorList>
            <consortium name="Pathogen Informatics"/>
        </authorList>
    </citation>
    <scope>NUCLEOTIDE SEQUENCE [LARGE SCALE GENOMIC DNA]</scope>
    <source>
        <strain evidence="5 6">NCTC10570</strain>
    </source>
</reference>
<protein>
    <submittedName>
        <fullName evidence="5">Sporulation inhibitor kipI</fullName>
    </submittedName>
</protein>
<dbReference type="PANTHER" id="PTHR34698:SF2">
    <property type="entry name" value="5-OXOPROLINASE SUBUNIT B"/>
    <property type="match status" value="1"/>
</dbReference>
<dbReference type="GO" id="GO:0016787">
    <property type="term" value="F:hydrolase activity"/>
    <property type="evidence" value="ECO:0007669"/>
    <property type="project" value="UniProtKB-KW"/>
</dbReference>
<sequence length="245" mass="27543">MNNDFEIKPLGEAGIIVKFGNEISPDIHYKIKALSDYLEQHPFIGMVEYVISYTSLAIYYNPFIVKKSFIMYKGQSAFQIVATYIKDCVQKMQKVDENNAKVVEIPICYGGEYGPDIEFVAKHNNLSVEEVIKLHTAPQYLVYMIGFCPGFPYLGGMDKRIATPRREVPRVKIPARSIGIAGEQTGGYPISTPGGWQIIGRTPIEMFNPKDEQNPSLLHSGDLVKFYAISEQEYLALKGEQADES</sequence>
<dbReference type="InterPro" id="IPR003833">
    <property type="entry name" value="CT_C_D"/>
</dbReference>
<dbReference type="eggNOG" id="COG2049">
    <property type="taxonomic scope" value="Bacteria"/>
</dbReference>
<dbReference type="SUPFAM" id="SSF160467">
    <property type="entry name" value="PH0987 N-terminal domain-like"/>
    <property type="match status" value="1"/>
</dbReference>
<keyword evidence="3" id="KW-0067">ATP-binding</keyword>
<accession>A0A239U6T8</accession>